<sequence length="340" mass="36913">MSGEIEGIDMGSISVEGEQSDALVAQVRVGLLCRADSPRQAGESDEHIRALAACGALPPILVHRPTMRVVDGMHRLRAAVLRGDEDIEVRFVDGSVDDAFVLAVKANIAHGLPLSRADRRAAAERIVNTHPEWSDRAIARAVGLSDKTVGVIRRCVTAEFPQSHTSRIGRDGCFRPLDSSEGRRRASELLTRKPGASLREVSAEAGVSTSTVRDVRNRMRRGDDPVVPRQRNAAKRPEGAEAGRAAVRCGVGAPVRGESGSDPASVLRSLRADPSVRFTESGRILLRMLEPSALNADMRRRLVAGVPQHRVDAVAALVKENINMWQEFAEQINQRQRTSA</sequence>
<dbReference type="AlphaFoldDB" id="A0A542DF19"/>
<dbReference type="InterPro" id="IPR003115">
    <property type="entry name" value="ParB_N"/>
</dbReference>
<organism evidence="3 4">
    <name type="scientific">Amycolatopsis cihanbeyliensis</name>
    <dbReference type="NCBI Taxonomy" id="1128664"/>
    <lineage>
        <taxon>Bacteria</taxon>
        <taxon>Bacillati</taxon>
        <taxon>Actinomycetota</taxon>
        <taxon>Actinomycetes</taxon>
        <taxon>Pseudonocardiales</taxon>
        <taxon>Pseudonocardiaceae</taxon>
        <taxon>Amycolatopsis</taxon>
    </lineage>
</organism>
<dbReference type="SUPFAM" id="SSF110849">
    <property type="entry name" value="ParB/Sulfiredoxin"/>
    <property type="match status" value="1"/>
</dbReference>
<dbReference type="InterPro" id="IPR036086">
    <property type="entry name" value="ParB/Sulfiredoxin_sf"/>
</dbReference>
<dbReference type="RefSeq" id="WP_246076269.1">
    <property type="nucleotide sequence ID" value="NZ_VFML01000001.1"/>
</dbReference>
<feature type="region of interest" description="Disordered" evidence="1">
    <location>
        <begin position="221"/>
        <end position="242"/>
    </location>
</feature>
<name>A0A542DF19_AMYCI</name>
<gene>
    <name evidence="3" type="ORF">FB471_1365</name>
</gene>
<accession>A0A542DF19</accession>
<proteinExistence type="predicted"/>
<evidence type="ECO:0000256" key="1">
    <source>
        <dbReference type="SAM" id="MobiDB-lite"/>
    </source>
</evidence>
<dbReference type="SMART" id="SM00470">
    <property type="entry name" value="ParB"/>
    <property type="match status" value="1"/>
</dbReference>
<comment type="caution">
    <text evidence="3">The sequence shown here is derived from an EMBL/GenBank/DDBJ whole genome shotgun (WGS) entry which is preliminary data.</text>
</comment>
<protein>
    <submittedName>
        <fullName evidence="3">ParB-like nuclease family protein</fullName>
    </submittedName>
</protein>
<dbReference type="Gene3D" id="3.90.1530.10">
    <property type="entry name" value="Conserved hypothetical protein from pyrococcus furiosus pfu- 392566-001, ParB domain"/>
    <property type="match status" value="1"/>
</dbReference>
<keyword evidence="4" id="KW-1185">Reference proteome</keyword>
<feature type="domain" description="ParB-like N-terminal" evidence="2">
    <location>
        <begin position="25"/>
        <end position="108"/>
    </location>
</feature>
<dbReference type="EMBL" id="VFML01000001">
    <property type="protein sequence ID" value="TQJ01662.1"/>
    <property type="molecule type" value="Genomic_DNA"/>
</dbReference>
<dbReference type="Proteomes" id="UP000320876">
    <property type="component" value="Unassembled WGS sequence"/>
</dbReference>
<evidence type="ECO:0000313" key="3">
    <source>
        <dbReference type="EMBL" id="TQJ01662.1"/>
    </source>
</evidence>
<evidence type="ECO:0000259" key="2">
    <source>
        <dbReference type="SMART" id="SM00470"/>
    </source>
</evidence>
<reference evidence="3 4" key="1">
    <citation type="submission" date="2019-06" db="EMBL/GenBank/DDBJ databases">
        <title>Sequencing the genomes of 1000 actinobacteria strains.</title>
        <authorList>
            <person name="Klenk H.-P."/>
        </authorList>
    </citation>
    <scope>NUCLEOTIDE SEQUENCE [LARGE SCALE GENOMIC DNA]</scope>
    <source>
        <strain evidence="3 4">DSM 45679</strain>
    </source>
</reference>
<evidence type="ECO:0000313" key="4">
    <source>
        <dbReference type="Proteomes" id="UP000320876"/>
    </source>
</evidence>